<dbReference type="Proteomes" id="UP000315295">
    <property type="component" value="Unassembled WGS sequence"/>
</dbReference>
<feature type="region of interest" description="Disordered" evidence="1">
    <location>
        <begin position="20"/>
        <end position="50"/>
    </location>
</feature>
<protein>
    <submittedName>
        <fullName evidence="2">Uncharacterized protein</fullName>
    </submittedName>
</protein>
<evidence type="ECO:0000313" key="3">
    <source>
        <dbReference type="Proteomes" id="UP000315295"/>
    </source>
</evidence>
<reference evidence="2 3" key="1">
    <citation type="journal article" date="2019" name="G3 (Bethesda)">
        <title>Sequencing of a Wild Apple (Malus baccata) Genome Unravels the Differences Between Cultivated and Wild Apple Species Regarding Disease Resistance and Cold Tolerance.</title>
        <authorList>
            <person name="Chen X."/>
        </authorList>
    </citation>
    <scope>NUCLEOTIDE SEQUENCE [LARGE SCALE GENOMIC DNA]</scope>
    <source>
        <strain evidence="3">cv. Shandingzi</strain>
        <tissue evidence="2">Leaves</tissue>
    </source>
</reference>
<gene>
    <name evidence="2" type="ORF">C1H46_028989</name>
</gene>
<sequence>MEDKLDRMFSNTVAIGEHAWAPSSGVLPPKTREESIGQIDLDDEEESETM</sequence>
<comment type="caution">
    <text evidence="2">The sequence shown here is derived from an EMBL/GenBank/DDBJ whole genome shotgun (WGS) entry which is preliminary data.</text>
</comment>
<dbReference type="EMBL" id="VIEB01000596">
    <property type="protein sequence ID" value="TQD85466.1"/>
    <property type="molecule type" value="Genomic_DNA"/>
</dbReference>
<dbReference type="AlphaFoldDB" id="A0A540LG76"/>
<evidence type="ECO:0000313" key="2">
    <source>
        <dbReference type="EMBL" id="TQD85466.1"/>
    </source>
</evidence>
<proteinExistence type="predicted"/>
<feature type="compositionally biased region" description="Acidic residues" evidence="1">
    <location>
        <begin position="40"/>
        <end position="50"/>
    </location>
</feature>
<keyword evidence="3" id="KW-1185">Reference proteome</keyword>
<accession>A0A540LG76</accession>
<evidence type="ECO:0000256" key="1">
    <source>
        <dbReference type="SAM" id="MobiDB-lite"/>
    </source>
</evidence>
<organism evidence="2 3">
    <name type="scientific">Malus baccata</name>
    <name type="common">Siberian crab apple</name>
    <name type="synonym">Pyrus baccata</name>
    <dbReference type="NCBI Taxonomy" id="106549"/>
    <lineage>
        <taxon>Eukaryota</taxon>
        <taxon>Viridiplantae</taxon>
        <taxon>Streptophyta</taxon>
        <taxon>Embryophyta</taxon>
        <taxon>Tracheophyta</taxon>
        <taxon>Spermatophyta</taxon>
        <taxon>Magnoliopsida</taxon>
        <taxon>eudicotyledons</taxon>
        <taxon>Gunneridae</taxon>
        <taxon>Pentapetalae</taxon>
        <taxon>rosids</taxon>
        <taxon>fabids</taxon>
        <taxon>Rosales</taxon>
        <taxon>Rosaceae</taxon>
        <taxon>Amygdaloideae</taxon>
        <taxon>Maleae</taxon>
        <taxon>Malus</taxon>
    </lineage>
</organism>
<name>A0A540LG76_MALBA</name>